<keyword evidence="1" id="KW-0472">Membrane</keyword>
<keyword evidence="1" id="KW-1133">Transmembrane helix</keyword>
<sequence>MLIEKSARLLRFGCKKRFNLFEINQIYGFLAMITALYYN</sequence>
<gene>
    <name evidence="2" type="ORF">HMPREF0542_11545</name>
</gene>
<evidence type="ECO:0000313" key="2">
    <source>
        <dbReference type="EMBL" id="EFZ34335.1"/>
    </source>
</evidence>
<evidence type="ECO:0000313" key="3">
    <source>
        <dbReference type="Proteomes" id="UP000004099"/>
    </source>
</evidence>
<proteinExistence type="predicted"/>
<accession>E7FRL8</accession>
<evidence type="ECO:0000256" key="1">
    <source>
        <dbReference type="SAM" id="Phobius"/>
    </source>
</evidence>
<keyword evidence="1" id="KW-0812">Transmembrane</keyword>
<dbReference type="Proteomes" id="UP000004099">
    <property type="component" value="Unassembled WGS sequence"/>
</dbReference>
<dbReference type="EMBL" id="ACGS02000042">
    <property type="protein sequence ID" value="EFZ34335.1"/>
    <property type="molecule type" value="Genomic_DNA"/>
</dbReference>
<organism evidence="2 3">
    <name type="scientific">Ligilactobacillus ruminis ATCC 25644</name>
    <dbReference type="NCBI Taxonomy" id="525362"/>
    <lineage>
        <taxon>Bacteria</taxon>
        <taxon>Bacillati</taxon>
        <taxon>Bacillota</taxon>
        <taxon>Bacilli</taxon>
        <taxon>Lactobacillales</taxon>
        <taxon>Lactobacillaceae</taxon>
        <taxon>Ligilactobacillus</taxon>
    </lineage>
</organism>
<feature type="transmembrane region" description="Helical" evidence="1">
    <location>
        <begin position="20"/>
        <end position="38"/>
    </location>
</feature>
<reference evidence="2 3" key="1">
    <citation type="submission" date="2011-01" db="EMBL/GenBank/DDBJ databases">
        <authorList>
            <person name="Muzny D."/>
            <person name="Qin X."/>
            <person name="Buhay C."/>
            <person name="Dugan-Rocha S."/>
            <person name="Ding Y."/>
            <person name="Chen G."/>
            <person name="Hawes A."/>
            <person name="Holder M."/>
            <person name="Jhangiani S."/>
            <person name="Johnson A."/>
            <person name="Khan Z."/>
            <person name="Li Z."/>
            <person name="Liu W."/>
            <person name="Liu X."/>
            <person name="Perez L."/>
            <person name="Shen H."/>
            <person name="Wang Q."/>
            <person name="Watt J."/>
            <person name="Xi L."/>
            <person name="Xin Y."/>
            <person name="Zhou J."/>
            <person name="Deng J."/>
            <person name="Jiang H."/>
            <person name="Liu Y."/>
            <person name="Qu J."/>
            <person name="Song X.-Z."/>
            <person name="Zhang L."/>
            <person name="Villasana D."/>
            <person name="Johnson A."/>
            <person name="Liu J."/>
            <person name="Liyanage D."/>
            <person name="Lorensuhewa L."/>
            <person name="Robinson T."/>
            <person name="Song A."/>
            <person name="Song B.-B."/>
            <person name="Dinh H."/>
            <person name="Thornton R."/>
            <person name="Coyle M."/>
            <person name="Francisco L."/>
            <person name="Jackson L."/>
            <person name="Javaid M."/>
            <person name="Korchina V."/>
            <person name="Kovar C."/>
            <person name="Mata R."/>
            <person name="Mathew T."/>
            <person name="Ngo R."/>
            <person name="Nguyen L."/>
            <person name="Nguyen N."/>
            <person name="Okwuonu G."/>
            <person name="Ongeri F."/>
            <person name="Pham C."/>
            <person name="Simmons D."/>
            <person name="Wilczek-Boney K."/>
            <person name="Hale W."/>
            <person name="Jakkamsetti A."/>
            <person name="Pham P."/>
            <person name="Ruth R."/>
            <person name="San Lucas F."/>
            <person name="Warren J."/>
            <person name="Zhang J."/>
            <person name="Zhao Z."/>
            <person name="Zhou C."/>
            <person name="Zhu D."/>
            <person name="Lee S."/>
            <person name="Bess C."/>
            <person name="Blankenburg K."/>
            <person name="Forbes L."/>
            <person name="Fu Q."/>
            <person name="Gubbala S."/>
            <person name="Hirani K."/>
            <person name="Jayaseelan J.C."/>
            <person name="Lara F."/>
            <person name="Munidasa M."/>
            <person name="Palculict T."/>
            <person name="Patil S."/>
            <person name="Pu L.-L."/>
            <person name="Saada N."/>
            <person name="Tang L."/>
            <person name="Weissenberger G."/>
            <person name="Zhu Y."/>
            <person name="Hemphill L."/>
            <person name="Shang Y."/>
            <person name="Youmans B."/>
            <person name="Ayvaz T."/>
            <person name="Ross M."/>
            <person name="Santibanez J."/>
            <person name="Aqrawi P."/>
            <person name="Gross S."/>
            <person name="Joshi V."/>
            <person name="Fowler G."/>
            <person name="Nazareth L."/>
            <person name="Reid J."/>
            <person name="Worley K."/>
            <person name="Petrosino J."/>
            <person name="Highlander S."/>
            <person name="Gibbs R."/>
        </authorList>
    </citation>
    <scope>NUCLEOTIDE SEQUENCE [LARGE SCALE GENOMIC DNA]</scope>
    <source>
        <strain evidence="2 3">ATCC 25644</strain>
    </source>
</reference>
<protein>
    <submittedName>
        <fullName evidence="2">Uncharacterized protein</fullName>
    </submittedName>
</protein>
<name>E7FRL8_9LACO</name>
<dbReference type="AlphaFoldDB" id="E7FRL8"/>
<comment type="caution">
    <text evidence="2">The sequence shown here is derived from an EMBL/GenBank/DDBJ whole genome shotgun (WGS) entry which is preliminary data.</text>
</comment>
<dbReference type="HOGENOM" id="CLU_3311945_0_0_9"/>